<dbReference type="GO" id="GO:0019748">
    <property type="term" value="P:secondary metabolic process"/>
    <property type="evidence" value="ECO:0007669"/>
    <property type="project" value="TreeGrafter"/>
</dbReference>
<sequence length="254" mass="27910">MENIMIDGYRIIDAHGHVGSWQQYGMEDGLDGVLNGMDRGGVDVACLFNIFWGEARRGNDALAAFVKARPDRFIGFAFVTPHYPEEMVPELGRAVDRLGFKGIKIYPPYFDRPVTDPIWAPVFAFANERGLPLISHTWGGDAKCCPSLFVPLAERYPNVSWIMGHAGGTEAGRKVAVEAARKVPNLYLEICSSYRNPGAVEGLVSGAGADRVLYGSDIPLMEPRIHVGRVMTADLSEADRRKVLGGNMARILKM</sequence>
<evidence type="ECO:0000259" key="2">
    <source>
        <dbReference type="Pfam" id="PF04909"/>
    </source>
</evidence>
<name>A0A1F6CUD5_HANXR</name>
<organism evidence="3 4">
    <name type="scientific">Handelsmanbacteria sp. (strain RIFCSPLOWO2_12_FULL_64_10)</name>
    <dbReference type="NCBI Taxonomy" id="1817868"/>
    <lineage>
        <taxon>Bacteria</taxon>
        <taxon>Candidatus Handelsmaniibacteriota</taxon>
    </lineage>
</organism>
<dbReference type="InterPro" id="IPR032465">
    <property type="entry name" value="ACMSD"/>
</dbReference>
<dbReference type="EMBL" id="MFKF01000135">
    <property type="protein sequence ID" value="OGG52764.1"/>
    <property type="molecule type" value="Genomic_DNA"/>
</dbReference>
<dbReference type="Pfam" id="PF04909">
    <property type="entry name" value="Amidohydro_2"/>
    <property type="match status" value="1"/>
</dbReference>
<keyword evidence="1" id="KW-0456">Lyase</keyword>
<dbReference type="GO" id="GO:0005737">
    <property type="term" value="C:cytoplasm"/>
    <property type="evidence" value="ECO:0007669"/>
    <property type="project" value="TreeGrafter"/>
</dbReference>
<evidence type="ECO:0000313" key="3">
    <source>
        <dbReference type="EMBL" id="OGG52764.1"/>
    </source>
</evidence>
<accession>A0A1F6CUD5</accession>
<dbReference type="InterPro" id="IPR032466">
    <property type="entry name" value="Metal_Hydrolase"/>
</dbReference>
<dbReference type="PANTHER" id="PTHR21240:SF28">
    <property type="entry name" value="ISO-OROTATE DECARBOXYLASE (EUROFUNG)"/>
    <property type="match status" value="1"/>
</dbReference>
<dbReference type="AlphaFoldDB" id="A0A1F6CUD5"/>
<dbReference type="SUPFAM" id="SSF51556">
    <property type="entry name" value="Metallo-dependent hydrolases"/>
    <property type="match status" value="1"/>
</dbReference>
<dbReference type="GO" id="GO:0016787">
    <property type="term" value="F:hydrolase activity"/>
    <property type="evidence" value="ECO:0007669"/>
    <property type="project" value="InterPro"/>
</dbReference>
<evidence type="ECO:0000256" key="1">
    <source>
        <dbReference type="ARBA" id="ARBA00023239"/>
    </source>
</evidence>
<dbReference type="Proteomes" id="UP000178606">
    <property type="component" value="Unassembled WGS sequence"/>
</dbReference>
<comment type="caution">
    <text evidence="3">The sequence shown here is derived from an EMBL/GenBank/DDBJ whole genome shotgun (WGS) entry which is preliminary data.</text>
</comment>
<gene>
    <name evidence="3" type="ORF">A3F84_10065</name>
</gene>
<dbReference type="CDD" id="cd01292">
    <property type="entry name" value="metallo-dependent_hydrolases"/>
    <property type="match status" value="1"/>
</dbReference>
<dbReference type="GO" id="GO:0016831">
    <property type="term" value="F:carboxy-lyase activity"/>
    <property type="evidence" value="ECO:0007669"/>
    <property type="project" value="InterPro"/>
</dbReference>
<evidence type="ECO:0000313" key="4">
    <source>
        <dbReference type="Proteomes" id="UP000178606"/>
    </source>
</evidence>
<feature type="domain" description="Amidohydrolase-related" evidence="2">
    <location>
        <begin position="51"/>
        <end position="252"/>
    </location>
</feature>
<reference evidence="3 4" key="1">
    <citation type="journal article" date="2016" name="Nat. Commun.">
        <title>Thousands of microbial genomes shed light on interconnected biogeochemical processes in an aquifer system.</title>
        <authorList>
            <person name="Anantharaman K."/>
            <person name="Brown C.T."/>
            <person name="Hug L.A."/>
            <person name="Sharon I."/>
            <person name="Castelle C.J."/>
            <person name="Probst A.J."/>
            <person name="Thomas B.C."/>
            <person name="Singh A."/>
            <person name="Wilkins M.J."/>
            <person name="Karaoz U."/>
            <person name="Brodie E.L."/>
            <person name="Williams K.H."/>
            <person name="Hubbard S.S."/>
            <person name="Banfield J.F."/>
        </authorList>
    </citation>
    <scope>NUCLEOTIDE SEQUENCE [LARGE SCALE GENOMIC DNA]</scope>
    <source>
        <strain evidence="4">RIFCSPLOWO2_12_FULL_64_10</strain>
    </source>
</reference>
<protein>
    <recommendedName>
        <fullName evidence="2">Amidohydrolase-related domain-containing protein</fullName>
    </recommendedName>
</protein>
<proteinExistence type="predicted"/>
<dbReference type="PANTHER" id="PTHR21240">
    <property type="entry name" value="2-AMINO-3-CARBOXYLMUCONATE-6-SEMIALDEHYDE DECARBOXYLASE"/>
    <property type="match status" value="1"/>
</dbReference>
<dbReference type="Gene3D" id="3.20.20.140">
    <property type="entry name" value="Metal-dependent hydrolases"/>
    <property type="match status" value="1"/>
</dbReference>
<dbReference type="InterPro" id="IPR006680">
    <property type="entry name" value="Amidohydro-rel"/>
</dbReference>